<name>W9Z332_FUSOX</name>
<gene>
    <name evidence="1" type="ORF">FOMG_17241</name>
</gene>
<dbReference type="Proteomes" id="UP000030703">
    <property type="component" value="Unassembled WGS sequence"/>
</dbReference>
<dbReference type="VEuPathDB" id="FungiDB:FOMG_17241"/>
<sequence length="44" mass="5018">MGTRCSKLGPGWATSNGTRPKRLSRIYRRISTWSTPPKGMVLRR</sequence>
<protein>
    <submittedName>
        <fullName evidence="1">Uncharacterized protein</fullName>
    </submittedName>
</protein>
<accession>W9Z332</accession>
<evidence type="ECO:0000313" key="1">
    <source>
        <dbReference type="EMBL" id="EXK26199.1"/>
    </source>
</evidence>
<reference evidence="1" key="1">
    <citation type="submission" date="2012-04" db="EMBL/GenBank/DDBJ databases">
        <title>The Genome Sequence of Fusarium oxysporum melonis.</title>
        <authorList>
            <consortium name="The Broad Institute Genome Sequencing Platform"/>
            <person name="Ma L.-J."/>
            <person name="Gale L.R."/>
            <person name="Schwartz D.C."/>
            <person name="Zhou S."/>
            <person name="Corby-Kistler H."/>
            <person name="Young S.K."/>
            <person name="Zeng Q."/>
            <person name="Gargeya S."/>
            <person name="Fitzgerald M."/>
            <person name="Haas B."/>
            <person name="Abouelleil A."/>
            <person name="Alvarado L."/>
            <person name="Arachchi H.M."/>
            <person name="Berlin A."/>
            <person name="Brown A."/>
            <person name="Chapman S.B."/>
            <person name="Chen Z."/>
            <person name="Dunbar C."/>
            <person name="Freedman E."/>
            <person name="Gearin G."/>
            <person name="Goldberg J."/>
            <person name="Griggs A."/>
            <person name="Gujja S."/>
            <person name="Heiman D."/>
            <person name="Howarth C."/>
            <person name="Larson L."/>
            <person name="Lui A."/>
            <person name="MacDonald P.J.P."/>
            <person name="Montmayeur A."/>
            <person name="Murphy C."/>
            <person name="Neiman D."/>
            <person name="Pearson M."/>
            <person name="Priest M."/>
            <person name="Roberts A."/>
            <person name="Saif S."/>
            <person name="Shea T."/>
            <person name="Shenoy N."/>
            <person name="Sisk P."/>
            <person name="Stolte C."/>
            <person name="Sykes S."/>
            <person name="Wortman J."/>
            <person name="Nusbaum C."/>
            <person name="Birren B."/>
        </authorList>
    </citation>
    <scope>NUCLEOTIDE SEQUENCE</scope>
    <source>
        <strain evidence="1">26406</strain>
    </source>
</reference>
<dbReference type="EMBL" id="JH659368">
    <property type="protein sequence ID" value="EXK26199.1"/>
    <property type="molecule type" value="Genomic_DNA"/>
</dbReference>
<proteinExistence type="predicted"/>
<dbReference type="AlphaFoldDB" id="W9Z332"/>
<organism evidence="1">
    <name type="scientific">Fusarium oxysporum f. sp. melonis 26406</name>
    <dbReference type="NCBI Taxonomy" id="1089452"/>
    <lineage>
        <taxon>Eukaryota</taxon>
        <taxon>Fungi</taxon>
        <taxon>Dikarya</taxon>
        <taxon>Ascomycota</taxon>
        <taxon>Pezizomycotina</taxon>
        <taxon>Sordariomycetes</taxon>
        <taxon>Hypocreomycetidae</taxon>
        <taxon>Hypocreales</taxon>
        <taxon>Nectriaceae</taxon>
        <taxon>Fusarium</taxon>
        <taxon>Fusarium oxysporum species complex</taxon>
    </lineage>
</organism>
<dbReference type="HOGENOM" id="CLU_3224639_0_0_1"/>
<reference evidence="1" key="2">
    <citation type="submission" date="2012-05" db="EMBL/GenBank/DDBJ databases">
        <title>Annotation of the Genome Sequence of Fusarium oxysporum f. sp. melonis 26406.</title>
        <authorList>
            <consortium name="The Broad Institute Genomics Platform"/>
            <person name="Ma L.-J."/>
            <person name="Corby-Kistler H."/>
            <person name="Broz K."/>
            <person name="Gale L.R."/>
            <person name="Jonkers W."/>
            <person name="O'Donnell K."/>
            <person name="Ploetz R."/>
            <person name="Steinberg C."/>
            <person name="Schwartz D.C."/>
            <person name="VanEtten H."/>
            <person name="Zhou S."/>
            <person name="Young S.K."/>
            <person name="Zeng Q."/>
            <person name="Gargeya S."/>
            <person name="Fitzgerald M."/>
            <person name="Abouelleil A."/>
            <person name="Alvarado L."/>
            <person name="Chapman S.B."/>
            <person name="Gainer-Dewar J."/>
            <person name="Goldberg J."/>
            <person name="Griggs A."/>
            <person name="Gujja S."/>
            <person name="Hansen M."/>
            <person name="Howarth C."/>
            <person name="Imamovic A."/>
            <person name="Ireland A."/>
            <person name="Larimer J."/>
            <person name="McCowan C."/>
            <person name="Murphy C."/>
            <person name="Pearson M."/>
            <person name="Poon T.W."/>
            <person name="Priest M."/>
            <person name="Roberts A."/>
            <person name="Saif S."/>
            <person name="Shea T."/>
            <person name="Sykes S."/>
            <person name="Wortman J."/>
            <person name="Nusbaum C."/>
            <person name="Birren B."/>
        </authorList>
    </citation>
    <scope>NUCLEOTIDE SEQUENCE</scope>
    <source>
        <strain evidence="1">26406</strain>
    </source>
</reference>